<dbReference type="RefSeq" id="WP_017499723.1">
    <property type="nucleotide sequence ID" value="NZ_LSTR01000049.1"/>
</dbReference>
<organism evidence="1 2">
    <name type="scientific">Sphingobium yanoikuyae</name>
    <name type="common">Sphingomonas yanoikuyae</name>
    <dbReference type="NCBI Taxonomy" id="13690"/>
    <lineage>
        <taxon>Bacteria</taxon>
        <taxon>Pseudomonadati</taxon>
        <taxon>Pseudomonadota</taxon>
        <taxon>Alphaproteobacteria</taxon>
        <taxon>Sphingomonadales</taxon>
        <taxon>Sphingomonadaceae</taxon>
        <taxon>Sphingobium</taxon>
    </lineage>
</organism>
<comment type="caution">
    <text evidence="1">The sequence shown here is derived from an EMBL/GenBank/DDBJ whole genome shotgun (WGS) entry which is preliminary data.</text>
</comment>
<name>A0A177JKZ7_SPHYA</name>
<protein>
    <submittedName>
        <fullName evidence="1">Uncharacterized protein</fullName>
    </submittedName>
</protein>
<dbReference type="Proteomes" id="UP000077262">
    <property type="component" value="Unassembled WGS sequence"/>
</dbReference>
<reference evidence="1 2" key="1">
    <citation type="submission" date="2016-02" db="EMBL/GenBank/DDBJ databases">
        <authorList>
            <person name="Wen L."/>
            <person name="He K."/>
            <person name="Yang H."/>
        </authorList>
    </citation>
    <scope>NUCLEOTIDE SEQUENCE [LARGE SCALE GENOMIC DNA]</scope>
    <source>
        <strain evidence="1 2">CD09_2</strain>
    </source>
</reference>
<sequence length="87" mass="9682">MAIDREKSQALLDAIQPFAHAAALGWQVKDAVKQANLREKGVTKLIAFDAYAGQYTAESHVSWADWQKLFDAWVDLMPPAEKDAAHD</sequence>
<evidence type="ECO:0000313" key="2">
    <source>
        <dbReference type="Proteomes" id="UP000077262"/>
    </source>
</evidence>
<evidence type="ECO:0000313" key="1">
    <source>
        <dbReference type="EMBL" id="OAH41853.1"/>
    </source>
</evidence>
<proteinExistence type="predicted"/>
<dbReference type="AlphaFoldDB" id="A0A177JKZ7"/>
<dbReference type="EMBL" id="LSTR01000049">
    <property type="protein sequence ID" value="OAH41853.1"/>
    <property type="molecule type" value="Genomic_DNA"/>
</dbReference>
<accession>A0A177JKZ7</accession>
<gene>
    <name evidence="1" type="ORF">AX777_21310</name>
</gene>